<name>A0A0F6U653_MICAE</name>
<evidence type="ECO:0008006" key="3">
    <source>
        <dbReference type="Google" id="ProtNLM"/>
    </source>
</evidence>
<dbReference type="PATRIC" id="fig|1641812.3.peg.3399"/>
<dbReference type="AlphaFoldDB" id="A0A0F6U653"/>
<dbReference type="EMBL" id="CP011304">
    <property type="protein sequence ID" value="AKE65632.1"/>
    <property type="molecule type" value="Genomic_DNA"/>
</dbReference>
<evidence type="ECO:0000313" key="2">
    <source>
        <dbReference type="Proteomes" id="UP000034103"/>
    </source>
</evidence>
<dbReference type="Proteomes" id="UP000034103">
    <property type="component" value="Chromosome"/>
</dbReference>
<accession>A0A0F6U653</accession>
<proteinExistence type="predicted"/>
<dbReference type="PANTHER" id="PTHR35586:SF1">
    <property type="entry name" value="SLL1691 PROTEIN"/>
    <property type="match status" value="1"/>
</dbReference>
<evidence type="ECO:0000313" key="1">
    <source>
        <dbReference type="EMBL" id="AKE65632.1"/>
    </source>
</evidence>
<sequence>MNNPNTDFDTPWKDVLEIYFEDFVSFFFPQAHAGIDWNQGFEFLDKELQQVVRDAELGKRLVDKLVKIYRMAGEETWVLIHIEIQGQREIDFAERMFVYYYRIYDRYRRSVASLAVLGDDNASWRPNQFERELFDCQVSFRFPVVKLLEFKQQWSALAASRNPFATVVMAHLQALETRQNRKKRKEAKLTLTKRLYEQGYQREDILNLFKFIDWLMSLPAELEQEFQQELNQYEEEKRMPYITSVERMGMEKGMIQKARESVIDALEIRFENVPSELVNKISQIQDTSLLKNLHRQAITLDSISDFQGYLNQLIQPE</sequence>
<dbReference type="HOGENOM" id="CLU_071039_1_1_3"/>
<dbReference type="PANTHER" id="PTHR35586">
    <property type="entry name" value="SLL1691 PROTEIN"/>
    <property type="match status" value="1"/>
</dbReference>
<reference evidence="1 2" key="1">
    <citation type="journal article" date="2015" name="Genome Announc.">
        <title>Complete Genome Sequence of Microcystis aeruginosa NIES-2549, a Bloom-Forming Cyanobacterium from Lake Kasumigaura, Japan.</title>
        <authorList>
            <person name="Yamaguchi H."/>
            <person name="Suzuki S."/>
            <person name="Tanabe Y."/>
            <person name="Osana Y."/>
            <person name="Shimura Y."/>
            <person name="Ishida K."/>
            <person name="Kawachi M."/>
        </authorList>
    </citation>
    <scope>NUCLEOTIDE SEQUENCE [LARGE SCALE GENOMIC DNA]</scope>
    <source>
        <strain evidence="1 2">NIES-2549</strain>
    </source>
</reference>
<gene>
    <name evidence="1" type="ORF">MYAER_3294</name>
</gene>
<dbReference type="RefSeq" id="WP_046662830.1">
    <property type="nucleotide sequence ID" value="NZ_CP011304.1"/>
</dbReference>
<organism evidence="1 2">
    <name type="scientific">Microcystis aeruginosa NIES-2549</name>
    <dbReference type="NCBI Taxonomy" id="1641812"/>
    <lineage>
        <taxon>Bacteria</taxon>
        <taxon>Bacillati</taxon>
        <taxon>Cyanobacteriota</taxon>
        <taxon>Cyanophyceae</taxon>
        <taxon>Oscillatoriophycideae</taxon>
        <taxon>Chroococcales</taxon>
        <taxon>Microcystaceae</taxon>
        <taxon>Microcystis</taxon>
    </lineage>
</organism>
<protein>
    <recommendedName>
        <fullName evidence="3">Cytosolic protein</fullName>
    </recommendedName>
</protein>